<reference evidence="2 3" key="1">
    <citation type="submission" date="2024-05" db="EMBL/GenBank/DDBJ databases">
        <title>A draft genome resource for the thread blight pathogen Marasmius tenuissimus strain MS-2.</title>
        <authorList>
            <person name="Yulfo-Soto G.E."/>
            <person name="Baruah I.K."/>
            <person name="Amoako-Attah I."/>
            <person name="Bukari Y."/>
            <person name="Meinhardt L.W."/>
            <person name="Bailey B.A."/>
            <person name="Cohen S.P."/>
        </authorList>
    </citation>
    <scope>NUCLEOTIDE SEQUENCE [LARGE SCALE GENOMIC DNA]</scope>
    <source>
        <strain evidence="2 3">MS-2</strain>
    </source>
</reference>
<feature type="signal peptide" evidence="1">
    <location>
        <begin position="1"/>
        <end position="18"/>
    </location>
</feature>
<feature type="chain" id="PRO_5046302532" evidence="1">
    <location>
        <begin position="19"/>
        <end position="124"/>
    </location>
</feature>
<evidence type="ECO:0000313" key="2">
    <source>
        <dbReference type="EMBL" id="KAL0061848.1"/>
    </source>
</evidence>
<proteinExistence type="predicted"/>
<gene>
    <name evidence="2" type="ORF">AAF712_011290</name>
</gene>
<organism evidence="2 3">
    <name type="scientific">Marasmius tenuissimus</name>
    <dbReference type="NCBI Taxonomy" id="585030"/>
    <lineage>
        <taxon>Eukaryota</taxon>
        <taxon>Fungi</taxon>
        <taxon>Dikarya</taxon>
        <taxon>Basidiomycota</taxon>
        <taxon>Agaricomycotina</taxon>
        <taxon>Agaricomycetes</taxon>
        <taxon>Agaricomycetidae</taxon>
        <taxon>Agaricales</taxon>
        <taxon>Marasmiineae</taxon>
        <taxon>Marasmiaceae</taxon>
        <taxon>Marasmius</taxon>
    </lineage>
</organism>
<name>A0ABR2ZMA4_9AGAR</name>
<dbReference type="EMBL" id="JBBXMP010000121">
    <property type="protein sequence ID" value="KAL0061848.1"/>
    <property type="molecule type" value="Genomic_DNA"/>
</dbReference>
<accession>A0ABR2ZMA4</accession>
<sequence length="124" mass="13172">MVASKAFVTLVLAVVALAAPSRRQITEPPPEDRVTCTYVLTPDPPVVDDSTLDGDHKFDWNGSYEVNATTASNGLSADELKAIVTAWPGSTLQGRFVVEWEVGSVTCQDSAADTGDVEGVKFSL</sequence>
<protein>
    <submittedName>
        <fullName evidence="2">Uncharacterized protein</fullName>
    </submittedName>
</protein>
<comment type="caution">
    <text evidence="2">The sequence shown here is derived from an EMBL/GenBank/DDBJ whole genome shotgun (WGS) entry which is preliminary data.</text>
</comment>
<keyword evidence="3" id="KW-1185">Reference proteome</keyword>
<dbReference type="Proteomes" id="UP001437256">
    <property type="component" value="Unassembled WGS sequence"/>
</dbReference>
<evidence type="ECO:0000313" key="3">
    <source>
        <dbReference type="Proteomes" id="UP001437256"/>
    </source>
</evidence>
<evidence type="ECO:0000256" key="1">
    <source>
        <dbReference type="SAM" id="SignalP"/>
    </source>
</evidence>
<keyword evidence="1" id="KW-0732">Signal</keyword>